<evidence type="ECO:0000313" key="3">
    <source>
        <dbReference type="Proteomes" id="UP000724672"/>
    </source>
</evidence>
<organism evidence="2 3">
    <name type="scientific">Anaeromonas frigoriresistens</name>
    <dbReference type="NCBI Taxonomy" id="2683708"/>
    <lineage>
        <taxon>Bacteria</taxon>
        <taxon>Bacillati</taxon>
        <taxon>Bacillota</taxon>
        <taxon>Tissierellia</taxon>
        <taxon>Tissierellales</taxon>
        <taxon>Thermohalobacteraceae</taxon>
        <taxon>Anaeromonas</taxon>
    </lineage>
</organism>
<keyword evidence="3" id="KW-1185">Reference proteome</keyword>
<dbReference type="Proteomes" id="UP000724672">
    <property type="component" value="Unassembled WGS sequence"/>
</dbReference>
<proteinExistence type="predicted"/>
<comment type="caution">
    <text evidence="2">The sequence shown here is derived from an EMBL/GenBank/DDBJ whole genome shotgun (WGS) entry which is preliminary data.</text>
</comment>
<dbReference type="InterPro" id="IPR036291">
    <property type="entry name" value="NAD(P)-bd_dom_sf"/>
</dbReference>
<dbReference type="PANTHER" id="PTHR43377">
    <property type="entry name" value="BILIVERDIN REDUCTASE A"/>
    <property type="match status" value="1"/>
</dbReference>
<sequence length="300" mass="35695">MKVGLVGYGYWGRILSEYIQKDKKFDLISIYCPSTERNGLFTNDINDLFDNTDIQTIFIASPTKTHYELGKKGLLKDKNIFCEKPLTLSFKETKELAKISKEKNLIIQTDYVYTFSPSINKIKEIIDGKKINYIEMNMSQLGKYYQEDIYYTLSCHQLSILDYLFGLDNFEFNFNDIMKNDFVRMGEILFYNDDFQGRIINSLYSPIKERYIKIYGNDFYVEYTPLKSETLKYFKIEKERPIVLCKKSFEFDENNNIELMLEDFWKCLKNKKNSNIVSSLKISEILDSRRKSQFYKREVK</sequence>
<dbReference type="Gene3D" id="3.40.50.720">
    <property type="entry name" value="NAD(P)-binding Rossmann-like Domain"/>
    <property type="match status" value="1"/>
</dbReference>
<evidence type="ECO:0000313" key="2">
    <source>
        <dbReference type="EMBL" id="MBS4540023.1"/>
    </source>
</evidence>
<gene>
    <name evidence="2" type="ORF">GOQ27_16215</name>
</gene>
<dbReference type="Pfam" id="PF01408">
    <property type="entry name" value="GFO_IDH_MocA"/>
    <property type="match status" value="1"/>
</dbReference>
<dbReference type="PANTHER" id="PTHR43377:SF6">
    <property type="entry name" value="GFO_IDH_MOCA-LIKE OXIDOREDUCTASE N-TERMINAL DOMAIN-CONTAINING PROTEIN"/>
    <property type="match status" value="1"/>
</dbReference>
<dbReference type="RefSeq" id="WP_203367921.1">
    <property type="nucleotide sequence ID" value="NZ_WSFT01000053.1"/>
</dbReference>
<dbReference type="GO" id="GO:0000166">
    <property type="term" value="F:nucleotide binding"/>
    <property type="evidence" value="ECO:0007669"/>
    <property type="project" value="InterPro"/>
</dbReference>
<name>A0A942ZA60_9FIRM</name>
<dbReference type="InterPro" id="IPR051450">
    <property type="entry name" value="Gfo/Idh/MocA_Oxidoreductases"/>
</dbReference>
<dbReference type="Gene3D" id="3.30.360.10">
    <property type="entry name" value="Dihydrodipicolinate Reductase, domain 2"/>
    <property type="match status" value="1"/>
</dbReference>
<reference evidence="2" key="1">
    <citation type="submission" date="2019-12" db="EMBL/GenBank/DDBJ databases">
        <title>Clostridiaceae gen. nov. sp. nov., isolated from sediment in Xinjiang, China.</title>
        <authorList>
            <person name="Zhang R."/>
        </authorList>
    </citation>
    <scope>NUCLEOTIDE SEQUENCE</scope>
    <source>
        <strain evidence="2">D2Q-11</strain>
    </source>
</reference>
<evidence type="ECO:0000259" key="1">
    <source>
        <dbReference type="Pfam" id="PF01408"/>
    </source>
</evidence>
<accession>A0A942ZA60</accession>
<dbReference type="AlphaFoldDB" id="A0A942ZA60"/>
<dbReference type="SUPFAM" id="SSF51735">
    <property type="entry name" value="NAD(P)-binding Rossmann-fold domains"/>
    <property type="match status" value="1"/>
</dbReference>
<protein>
    <submittedName>
        <fullName evidence="2">Gfo/Idh/MocA family oxidoreductase</fullName>
    </submittedName>
</protein>
<dbReference type="EMBL" id="WSFT01000053">
    <property type="protein sequence ID" value="MBS4540023.1"/>
    <property type="molecule type" value="Genomic_DNA"/>
</dbReference>
<feature type="domain" description="Gfo/Idh/MocA-like oxidoreductase N-terminal" evidence="1">
    <location>
        <begin position="1"/>
        <end position="110"/>
    </location>
</feature>
<dbReference type="SUPFAM" id="SSF55347">
    <property type="entry name" value="Glyceraldehyde-3-phosphate dehydrogenase-like, C-terminal domain"/>
    <property type="match status" value="1"/>
</dbReference>
<dbReference type="InterPro" id="IPR000683">
    <property type="entry name" value="Gfo/Idh/MocA-like_OxRdtase_N"/>
</dbReference>